<comment type="caution">
    <text evidence="8">The sequence shown here is derived from an EMBL/GenBank/DDBJ whole genome shotgun (WGS) entry which is preliminary data.</text>
</comment>
<dbReference type="PANTHER" id="PTHR32322">
    <property type="entry name" value="INNER MEMBRANE TRANSPORTER"/>
    <property type="match status" value="1"/>
</dbReference>
<accession>A0A3M6QK45</accession>
<keyword evidence="4 6" id="KW-1133">Transmembrane helix</keyword>
<dbReference type="InterPro" id="IPR050638">
    <property type="entry name" value="AA-Vitamin_Transporters"/>
</dbReference>
<dbReference type="EMBL" id="RDQO01000006">
    <property type="protein sequence ID" value="RMX03448.1"/>
    <property type="molecule type" value="Genomic_DNA"/>
</dbReference>
<dbReference type="RefSeq" id="WP_122231331.1">
    <property type="nucleotide sequence ID" value="NZ_RDQO01000006.1"/>
</dbReference>
<dbReference type="AlphaFoldDB" id="A0A3M6QK45"/>
<organism evidence="8 9">
    <name type="scientific">Corticibacter populi</name>
    <dbReference type="NCBI Taxonomy" id="1550736"/>
    <lineage>
        <taxon>Bacteria</taxon>
        <taxon>Pseudomonadati</taxon>
        <taxon>Pseudomonadota</taxon>
        <taxon>Betaproteobacteria</taxon>
        <taxon>Burkholderiales</taxon>
        <taxon>Comamonadaceae</taxon>
        <taxon>Corticibacter</taxon>
    </lineage>
</organism>
<dbReference type="GO" id="GO:0016020">
    <property type="term" value="C:membrane"/>
    <property type="evidence" value="ECO:0007669"/>
    <property type="project" value="UniProtKB-SubCell"/>
</dbReference>
<evidence type="ECO:0000313" key="9">
    <source>
        <dbReference type="Proteomes" id="UP000278006"/>
    </source>
</evidence>
<comment type="similarity">
    <text evidence="2">Belongs to the EamA transporter family.</text>
</comment>
<keyword evidence="5 6" id="KW-0472">Membrane</keyword>
<dbReference type="InterPro" id="IPR037185">
    <property type="entry name" value="EmrE-like"/>
</dbReference>
<feature type="transmembrane region" description="Helical" evidence="6">
    <location>
        <begin position="281"/>
        <end position="298"/>
    </location>
</feature>
<evidence type="ECO:0000256" key="4">
    <source>
        <dbReference type="ARBA" id="ARBA00022989"/>
    </source>
</evidence>
<dbReference type="PANTHER" id="PTHR32322:SF2">
    <property type="entry name" value="EAMA DOMAIN-CONTAINING PROTEIN"/>
    <property type="match status" value="1"/>
</dbReference>
<evidence type="ECO:0000259" key="7">
    <source>
        <dbReference type="Pfam" id="PF00892"/>
    </source>
</evidence>
<name>A0A3M6QK45_9BURK</name>
<feature type="transmembrane region" description="Helical" evidence="6">
    <location>
        <begin position="223"/>
        <end position="244"/>
    </location>
</feature>
<feature type="transmembrane region" description="Helical" evidence="6">
    <location>
        <begin position="133"/>
        <end position="153"/>
    </location>
</feature>
<feature type="transmembrane region" description="Helical" evidence="6">
    <location>
        <begin position="106"/>
        <end position="124"/>
    </location>
</feature>
<gene>
    <name evidence="8" type="ORF">D8I35_16315</name>
</gene>
<dbReference type="Proteomes" id="UP000278006">
    <property type="component" value="Unassembled WGS sequence"/>
</dbReference>
<evidence type="ECO:0000256" key="5">
    <source>
        <dbReference type="ARBA" id="ARBA00023136"/>
    </source>
</evidence>
<protein>
    <submittedName>
        <fullName evidence="8">DMT family transporter</fullName>
    </submittedName>
</protein>
<sequence length="300" mass="32697">MSVDQPAARSPAGLALLLSLPPLFWAGNFIVGRAMSGTVPPVTLSFLRWVIALLCLLPFALRPLRRDWRLYWHYRWRVLGLSIVGVAAFNTLVYTGLQSTTATNGILLNSFIPILIALLGWLFYGQALRRPQALGLLLSFCGVLTIVLHGDWSRLLGLSFGRGDLIVFSAMVCWAVYTLWLRAIPAGIDRTGLLAVQMALALLALLPLWLWERHGGALPVWTASSLLALAYIGIFPSVLAYLLYNWGVAQAGAARAGLFIHLMPLFGVLLSAVLLDEQPQPYQVVGMAAILAGIALSGRR</sequence>
<keyword evidence="3 6" id="KW-0812">Transmembrane</keyword>
<comment type="subcellular location">
    <subcellularLocation>
        <location evidence="1">Membrane</location>
        <topology evidence="1">Multi-pass membrane protein</topology>
    </subcellularLocation>
</comment>
<evidence type="ECO:0000256" key="3">
    <source>
        <dbReference type="ARBA" id="ARBA00022692"/>
    </source>
</evidence>
<dbReference type="SUPFAM" id="SSF103481">
    <property type="entry name" value="Multidrug resistance efflux transporter EmrE"/>
    <property type="match status" value="2"/>
</dbReference>
<dbReference type="Pfam" id="PF00892">
    <property type="entry name" value="EamA"/>
    <property type="match status" value="2"/>
</dbReference>
<feature type="transmembrane region" description="Helical" evidence="6">
    <location>
        <begin position="193"/>
        <end position="211"/>
    </location>
</feature>
<reference evidence="8 9" key="1">
    <citation type="submission" date="2018-10" db="EMBL/GenBank/DDBJ databases">
        <title>Draft genome of Cortibacter populi DSM10536.</title>
        <authorList>
            <person name="Bernier A.-M."/>
            <person name="Bernard K."/>
        </authorList>
    </citation>
    <scope>NUCLEOTIDE SEQUENCE [LARGE SCALE GENOMIC DNA]</scope>
    <source>
        <strain evidence="8 9">DSM 105136</strain>
    </source>
</reference>
<dbReference type="OrthoDB" id="4167046at2"/>
<feature type="transmembrane region" description="Helical" evidence="6">
    <location>
        <begin position="256"/>
        <end position="275"/>
    </location>
</feature>
<feature type="domain" description="EamA" evidence="7">
    <location>
        <begin position="16"/>
        <end position="147"/>
    </location>
</feature>
<feature type="transmembrane region" description="Helical" evidence="6">
    <location>
        <begin position="76"/>
        <end position="94"/>
    </location>
</feature>
<keyword evidence="9" id="KW-1185">Reference proteome</keyword>
<evidence type="ECO:0000313" key="8">
    <source>
        <dbReference type="EMBL" id="RMX03448.1"/>
    </source>
</evidence>
<proteinExistence type="inferred from homology"/>
<feature type="transmembrane region" description="Helical" evidence="6">
    <location>
        <begin position="46"/>
        <end position="64"/>
    </location>
</feature>
<evidence type="ECO:0000256" key="1">
    <source>
        <dbReference type="ARBA" id="ARBA00004141"/>
    </source>
</evidence>
<feature type="domain" description="EamA" evidence="7">
    <location>
        <begin position="162"/>
        <end position="297"/>
    </location>
</feature>
<evidence type="ECO:0000256" key="6">
    <source>
        <dbReference type="SAM" id="Phobius"/>
    </source>
</evidence>
<dbReference type="InterPro" id="IPR000620">
    <property type="entry name" value="EamA_dom"/>
</dbReference>
<feature type="transmembrane region" description="Helical" evidence="6">
    <location>
        <begin position="165"/>
        <end position="181"/>
    </location>
</feature>
<evidence type="ECO:0000256" key="2">
    <source>
        <dbReference type="ARBA" id="ARBA00007362"/>
    </source>
</evidence>